<sequence length="127" mass="13897">MFKSLLFASLLTSALSGNAFSQTSNPDSIKRIAVADVQNFMLKEETIKKIRNQRSESSSDYFKPLKEQASNTSLLNDSIYVKAYRDAAYSKIRNSKAETKRGGIGTVGYVAGALAVFAVVFVGLNKM</sequence>
<keyword evidence="1" id="KW-0472">Membrane</keyword>
<name>A0ABP7PVY5_9SPHI</name>
<protein>
    <submittedName>
        <fullName evidence="3">Uncharacterized protein</fullName>
    </submittedName>
</protein>
<evidence type="ECO:0000313" key="4">
    <source>
        <dbReference type="Proteomes" id="UP001501081"/>
    </source>
</evidence>
<evidence type="ECO:0000256" key="1">
    <source>
        <dbReference type="SAM" id="Phobius"/>
    </source>
</evidence>
<keyword evidence="2" id="KW-0732">Signal</keyword>
<dbReference type="EMBL" id="BAABAK010000014">
    <property type="protein sequence ID" value="GAA3972267.1"/>
    <property type="molecule type" value="Genomic_DNA"/>
</dbReference>
<reference evidence="4" key="1">
    <citation type="journal article" date="2019" name="Int. J. Syst. Evol. Microbiol.">
        <title>The Global Catalogue of Microorganisms (GCM) 10K type strain sequencing project: providing services to taxonomists for standard genome sequencing and annotation.</title>
        <authorList>
            <consortium name="The Broad Institute Genomics Platform"/>
            <consortium name="The Broad Institute Genome Sequencing Center for Infectious Disease"/>
            <person name="Wu L."/>
            <person name="Ma J."/>
        </authorList>
    </citation>
    <scope>NUCLEOTIDE SEQUENCE [LARGE SCALE GENOMIC DNA]</scope>
    <source>
        <strain evidence="4">JCM 17338</strain>
    </source>
</reference>
<feature type="transmembrane region" description="Helical" evidence="1">
    <location>
        <begin position="103"/>
        <end position="124"/>
    </location>
</feature>
<keyword evidence="1" id="KW-1133">Transmembrane helix</keyword>
<organism evidence="3 4">
    <name type="scientific">Pedobacter ginsengiterrae</name>
    <dbReference type="NCBI Taxonomy" id="871696"/>
    <lineage>
        <taxon>Bacteria</taxon>
        <taxon>Pseudomonadati</taxon>
        <taxon>Bacteroidota</taxon>
        <taxon>Sphingobacteriia</taxon>
        <taxon>Sphingobacteriales</taxon>
        <taxon>Sphingobacteriaceae</taxon>
        <taxon>Pedobacter</taxon>
    </lineage>
</organism>
<evidence type="ECO:0000313" key="3">
    <source>
        <dbReference type="EMBL" id="GAA3972267.1"/>
    </source>
</evidence>
<keyword evidence="1" id="KW-0812">Transmembrane</keyword>
<keyword evidence="4" id="KW-1185">Reference proteome</keyword>
<evidence type="ECO:0000256" key="2">
    <source>
        <dbReference type="SAM" id="SignalP"/>
    </source>
</evidence>
<feature type="chain" id="PRO_5047048386" evidence="2">
    <location>
        <begin position="20"/>
        <end position="127"/>
    </location>
</feature>
<accession>A0ABP7PVY5</accession>
<gene>
    <name evidence="3" type="ORF">GCM10022246_25740</name>
</gene>
<proteinExistence type="predicted"/>
<comment type="caution">
    <text evidence="3">The sequence shown here is derived from an EMBL/GenBank/DDBJ whole genome shotgun (WGS) entry which is preliminary data.</text>
</comment>
<dbReference type="RefSeq" id="WP_344767658.1">
    <property type="nucleotide sequence ID" value="NZ_BAABAK010000014.1"/>
</dbReference>
<dbReference type="Proteomes" id="UP001501081">
    <property type="component" value="Unassembled WGS sequence"/>
</dbReference>
<feature type="signal peptide" evidence="2">
    <location>
        <begin position="1"/>
        <end position="19"/>
    </location>
</feature>